<evidence type="ECO:0000313" key="7">
    <source>
        <dbReference type="Proteomes" id="UP000277424"/>
    </source>
</evidence>
<dbReference type="PANTHER" id="PTHR42756:SF1">
    <property type="entry name" value="TRANSCRIPTIONAL REPRESSOR OF EMRAB OPERON"/>
    <property type="match status" value="1"/>
</dbReference>
<dbReference type="SMART" id="SM00347">
    <property type="entry name" value="HTH_MARR"/>
    <property type="match status" value="1"/>
</dbReference>
<dbReference type="PROSITE" id="PS50995">
    <property type="entry name" value="HTH_MARR_2"/>
    <property type="match status" value="1"/>
</dbReference>
<gene>
    <name evidence="6" type="ORF">BCL74_0186</name>
</gene>
<dbReference type="GO" id="GO:0003677">
    <property type="term" value="F:DNA binding"/>
    <property type="evidence" value="ECO:0007669"/>
    <property type="project" value="UniProtKB-KW"/>
</dbReference>
<name>A0A420WN49_9PROT</name>
<organism evidence="6 7">
    <name type="scientific">Oceanibaculum indicum</name>
    <dbReference type="NCBI Taxonomy" id="526216"/>
    <lineage>
        <taxon>Bacteria</taxon>
        <taxon>Pseudomonadati</taxon>
        <taxon>Pseudomonadota</taxon>
        <taxon>Alphaproteobacteria</taxon>
        <taxon>Rhodospirillales</taxon>
        <taxon>Oceanibaculaceae</taxon>
        <taxon>Oceanibaculum</taxon>
    </lineage>
</organism>
<feature type="domain" description="HTH marR-type" evidence="5">
    <location>
        <begin position="32"/>
        <end position="161"/>
    </location>
</feature>
<dbReference type="OrthoDB" id="7349109at2"/>
<comment type="caution">
    <text evidence="6">The sequence shown here is derived from an EMBL/GenBank/DDBJ whole genome shotgun (WGS) entry which is preliminary data.</text>
</comment>
<protein>
    <submittedName>
        <fullName evidence="6">DNA-binding MarR family transcriptional regulator</fullName>
    </submittedName>
</protein>
<dbReference type="AlphaFoldDB" id="A0A420WN49"/>
<evidence type="ECO:0000256" key="1">
    <source>
        <dbReference type="ARBA" id="ARBA00023015"/>
    </source>
</evidence>
<dbReference type="Pfam" id="PF01047">
    <property type="entry name" value="MarR"/>
    <property type="match status" value="1"/>
</dbReference>
<evidence type="ECO:0000259" key="5">
    <source>
        <dbReference type="PROSITE" id="PS50995"/>
    </source>
</evidence>
<dbReference type="PANTHER" id="PTHR42756">
    <property type="entry name" value="TRANSCRIPTIONAL REGULATOR, MARR"/>
    <property type="match status" value="1"/>
</dbReference>
<dbReference type="SUPFAM" id="SSF46785">
    <property type="entry name" value="Winged helix' DNA-binding domain"/>
    <property type="match status" value="1"/>
</dbReference>
<sequence length="178" mass="19855">MTVAKTARTEESATPTDIQHAGWRGGSLQRRPGFLIRRLHQIHTALFLQECGEEKITPIMYSVLSALSQTGPVDQTTLAKAVAIDKTNMADILERLRKRGLIRRRTSTKDRRVRLTGLTDEGRALLDRIDDKAERAHQRTLEDLPPSEQAQLVDLMTRLVEAKDSATEPTGDGDADTD</sequence>
<dbReference type="EMBL" id="RBIG01000001">
    <property type="protein sequence ID" value="RKQ72420.1"/>
    <property type="molecule type" value="Genomic_DNA"/>
</dbReference>
<reference evidence="6 7" key="1">
    <citation type="submission" date="2018-10" db="EMBL/GenBank/DDBJ databases">
        <title>Comparative analysis of microorganisms from saline springs in Andes Mountain Range, Colombia.</title>
        <authorList>
            <person name="Rubin E."/>
        </authorList>
    </citation>
    <scope>NUCLEOTIDE SEQUENCE [LARGE SCALE GENOMIC DNA]</scope>
    <source>
        <strain evidence="6 7">USBA 36</strain>
    </source>
</reference>
<dbReference type="InterPro" id="IPR000835">
    <property type="entry name" value="HTH_MarR-typ"/>
</dbReference>
<dbReference type="InterPro" id="IPR036388">
    <property type="entry name" value="WH-like_DNA-bd_sf"/>
</dbReference>
<dbReference type="Gene3D" id="1.10.10.10">
    <property type="entry name" value="Winged helix-like DNA-binding domain superfamily/Winged helix DNA-binding domain"/>
    <property type="match status" value="1"/>
</dbReference>
<evidence type="ECO:0000256" key="3">
    <source>
        <dbReference type="ARBA" id="ARBA00023163"/>
    </source>
</evidence>
<feature type="region of interest" description="Disordered" evidence="4">
    <location>
        <begin position="1"/>
        <end position="25"/>
    </location>
</feature>
<keyword evidence="2 6" id="KW-0238">DNA-binding</keyword>
<dbReference type="RefSeq" id="WP_121216827.1">
    <property type="nucleotide sequence ID" value="NZ_RBIG01000001.1"/>
</dbReference>
<evidence type="ECO:0000313" key="6">
    <source>
        <dbReference type="EMBL" id="RKQ72420.1"/>
    </source>
</evidence>
<proteinExistence type="predicted"/>
<dbReference type="GO" id="GO:0003700">
    <property type="term" value="F:DNA-binding transcription factor activity"/>
    <property type="evidence" value="ECO:0007669"/>
    <property type="project" value="InterPro"/>
</dbReference>
<evidence type="ECO:0000256" key="4">
    <source>
        <dbReference type="SAM" id="MobiDB-lite"/>
    </source>
</evidence>
<dbReference type="PRINTS" id="PR00598">
    <property type="entry name" value="HTHMARR"/>
</dbReference>
<dbReference type="InterPro" id="IPR036390">
    <property type="entry name" value="WH_DNA-bd_sf"/>
</dbReference>
<accession>A0A420WN49</accession>
<keyword evidence="1" id="KW-0805">Transcription regulation</keyword>
<evidence type="ECO:0000256" key="2">
    <source>
        <dbReference type="ARBA" id="ARBA00023125"/>
    </source>
</evidence>
<dbReference type="Proteomes" id="UP000277424">
    <property type="component" value="Unassembled WGS sequence"/>
</dbReference>
<keyword evidence="3" id="KW-0804">Transcription</keyword>